<evidence type="ECO:0000313" key="7">
    <source>
        <dbReference type="EMBL" id="MBC5616703.1"/>
    </source>
</evidence>
<reference evidence="7 8" key="1">
    <citation type="submission" date="2020-08" db="EMBL/GenBank/DDBJ databases">
        <title>Genome public.</title>
        <authorList>
            <person name="Liu C."/>
            <person name="Sun Q."/>
        </authorList>
    </citation>
    <scope>NUCLEOTIDE SEQUENCE [LARGE SCALE GENOMIC DNA]</scope>
    <source>
        <strain evidence="7 8">New-7</strain>
    </source>
</reference>
<evidence type="ECO:0000256" key="2">
    <source>
        <dbReference type="ARBA" id="ARBA00022748"/>
    </source>
</evidence>
<dbReference type="Gene3D" id="3.40.30.10">
    <property type="entry name" value="Glutaredoxin"/>
    <property type="match status" value="1"/>
</dbReference>
<feature type="domain" description="Thioredoxin-like fold" evidence="6">
    <location>
        <begin position="703"/>
        <end position="796"/>
    </location>
</feature>
<dbReference type="SUPFAM" id="SSF52833">
    <property type="entry name" value="Thioredoxin-like"/>
    <property type="match status" value="1"/>
</dbReference>
<evidence type="ECO:0000256" key="1">
    <source>
        <dbReference type="ARBA" id="ARBA00004196"/>
    </source>
</evidence>
<comment type="caution">
    <text evidence="7">The sequence shown here is derived from an EMBL/GenBank/DDBJ whole genome shotgun (WGS) entry which is preliminary data.</text>
</comment>
<feature type="signal peptide" evidence="5">
    <location>
        <begin position="1"/>
        <end position="19"/>
    </location>
</feature>
<dbReference type="InterPro" id="IPR050553">
    <property type="entry name" value="Thioredoxin_ResA/DsbE_sf"/>
</dbReference>
<accession>A0ABR7CM12</accession>
<keyword evidence="8" id="KW-1185">Reference proteome</keyword>
<feature type="chain" id="PRO_5047054650" description="Thioredoxin-like fold domain-containing protein" evidence="5">
    <location>
        <begin position="20"/>
        <end position="820"/>
    </location>
</feature>
<dbReference type="Proteomes" id="UP000636891">
    <property type="component" value="Unassembled WGS sequence"/>
</dbReference>
<evidence type="ECO:0000259" key="6">
    <source>
        <dbReference type="Pfam" id="PF13905"/>
    </source>
</evidence>
<dbReference type="RefSeq" id="WP_118655787.1">
    <property type="nucleotide sequence ID" value="NZ_JACOOK010000003.1"/>
</dbReference>
<dbReference type="EMBL" id="JACOOK010000003">
    <property type="protein sequence ID" value="MBC5616703.1"/>
    <property type="molecule type" value="Genomic_DNA"/>
</dbReference>
<sequence>MKKSLLSGLFLLLCCAAWGQKRTVDPVRNDYVYVVRFDRIETTKERTVAEVTLRNDPASWIRYDTGCYLRERGGDRRYRLLAAEGFELGKEVFLPAPGVSKARFVFEPLDADVRCVDFLGRQKPLENTYGIWLKDAPSPLPAWAAGHWMTSDGSNRWVCGFLPQTAVWRNDFWDYGTVTRKGKTLWVQLKNGDRDTTLCLKEGRDGALLLGSDGRTFATLGRDLVRRTTPAAEWKYDPEKYRNELYRPGTAVIRGILEGYTPQFGFTSGTLMSYDPITRRDCAALIEVLPDGRFSAEIETEHPKTLVMSLGPGTIRNLYVEPGDTLMCRFVMSDLQNPQCRSGMKDWSRSRFMGRAAEYNMYRMIADRIVPAQDSVYGRTQECVGRGAADEYKAWIAERFRRTEDSLSALAARYEISGRTRDLLYAEHSQRAFCNLLDYASANQNSKIINGRLRDDGVYEAERNPDYRPLPASFYDFVTMERVDDPLMITTSDANSVISRLVVSSPVMNIGRIADAFSAFSGLFGPGLIAYIAGKVREGCPDLTPGQRAELDSLPFKSRGESVSIRDTMISRRFVACLKEFNAQRAKEQARLDTLREKYMYANAFDTLRRYGLDRCLAYDYALTGYFYSLVSQQQQNENFRLDLFAEMTRLLPYVGTPYLTGRIVRAYEEASSVVIRPVEKDEPRTKADDYFDELIAPYRGYVLYIDFWGTGCAPCRQGMVEARQTVEELKDSKIKFLYITSEGISPLAAYDRFLSERRIQGERLRLSDDQWNLLCTKFDIYGIPHCVVVDKQGRVVDNNRWSRSGPALCKSKLLELEKQ</sequence>
<dbReference type="Pfam" id="PF13905">
    <property type="entry name" value="Thioredoxin_8"/>
    <property type="match status" value="1"/>
</dbReference>
<keyword evidence="2" id="KW-0201">Cytochrome c-type biogenesis</keyword>
<proteinExistence type="predicted"/>
<evidence type="ECO:0000313" key="8">
    <source>
        <dbReference type="Proteomes" id="UP000636891"/>
    </source>
</evidence>
<keyword evidence="5" id="KW-0732">Signal</keyword>
<keyword evidence="4" id="KW-0676">Redox-active center</keyword>
<name>A0ABR7CM12_9BACT</name>
<protein>
    <recommendedName>
        <fullName evidence="6">Thioredoxin-like fold domain-containing protein</fullName>
    </recommendedName>
</protein>
<dbReference type="PANTHER" id="PTHR42852">
    <property type="entry name" value="THIOL:DISULFIDE INTERCHANGE PROTEIN DSBE"/>
    <property type="match status" value="1"/>
</dbReference>
<comment type="subcellular location">
    <subcellularLocation>
        <location evidence="1">Cell envelope</location>
    </subcellularLocation>
</comment>
<evidence type="ECO:0000256" key="3">
    <source>
        <dbReference type="ARBA" id="ARBA00023157"/>
    </source>
</evidence>
<dbReference type="CDD" id="cd02966">
    <property type="entry name" value="TlpA_like_family"/>
    <property type="match status" value="1"/>
</dbReference>
<dbReference type="InterPro" id="IPR012336">
    <property type="entry name" value="Thioredoxin-like_fold"/>
</dbReference>
<dbReference type="PANTHER" id="PTHR42852:SF6">
    <property type="entry name" value="THIOL:DISULFIDE INTERCHANGE PROTEIN DSBE"/>
    <property type="match status" value="1"/>
</dbReference>
<evidence type="ECO:0000256" key="5">
    <source>
        <dbReference type="SAM" id="SignalP"/>
    </source>
</evidence>
<evidence type="ECO:0000256" key="4">
    <source>
        <dbReference type="ARBA" id="ARBA00023284"/>
    </source>
</evidence>
<dbReference type="InterPro" id="IPR036249">
    <property type="entry name" value="Thioredoxin-like_sf"/>
</dbReference>
<keyword evidence="3" id="KW-1015">Disulfide bond</keyword>
<organism evidence="7 8">
    <name type="scientific">Alistipes hominis</name>
    <dbReference type="NCBI Taxonomy" id="2763015"/>
    <lineage>
        <taxon>Bacteria</taxon>
        <taxon>Pseudomonadati</taxon>
        <taxon>Bacteroidota</taxon>
        <taxon>Bacteroidia</taxon>
        <taxon>Bacteroidales</taxon>
        <taxon>Rikenellaceae</taxon>
        <taxon>Alistipes</taxon>
    </lineage>
</organism>
<gene>
    <name evidence="7" type="ORF">H8S08_06685</name>
</gene>